<sequence length="298" mass="31354">MRGDQPNARRRGDMAITICNAGRVAAPAGTLTLRWLATITPDVPMGSGSWKDCRYGEPERESTAGGEVTYSVVNCGHPALPSGSAWEHMLTFEIPGSVDPGFGRPVAQYVQVSRTGDVNPGNNRATFKIRSADSVGSVSQPARPLCSSKTSRPGVDLSVVATALTLGPRPVDGGPWRGDMAITVCNAGRAAAPAGTLTLRWLATITPDVPVGSGSWKDCRYGEPERESTAGGEVTYSVVNCGYAELAPGASREHMFLFEIPGGVDPGVDRPVTQHVEVSKTGDGNTKNNRATFEIATL</sequence>
<proteinExistence type="predicted"/>
<gene>
    <name evidence="1" type="ORF">ACFFIA_38015</name>
</gene>
<evidence type="ECO:0008006" key="3">
    <source>
        <dbReference type="Google" id="ProtNLM"/>
    </source>
</evidence>
<reference evidence="1 2" key="1">
    <citation type="submission" date="2024-09" db="EMBL/GenBank/DDBJ databases">
        <authorList>
            <person name="Sun Q."/>
            <person name="Mori K."/>
        </authorList>
    </citation>
    <scope>NUCLEOTIDE SEQUENCE [LARGE SCALE GENOMIC DNA]</scope>
    <source>
        <strain evidence="1 2">TBRC 3947</strain>
    </source>
</reference>
<accession>A0ABV6MG72</accession>
<dbReference type="EMBL" id="JBHLUH010000083">
    <property type="protein sequence ID" value="MFC0533417.1"/>
    <property type="molecule type" value="Genomic_DNA"/>
</dbReference>
<keyword evidence="2" id="KW-1185">Reference proteome</keyword>
<dbReference type="Proteomes" id="UP001589867">
    <property type="component" value="Unassembled WGS sequence"/>
</dbReference>
<evidence type="ECO:0000313" key="1">
    <source>
        <dbReference type="EMBL" id="MFC0533417.1"/>
    </source>
</evidence>
<evidence type="ECO:0000313" key="2">
    <source>
        <dbReference type="Proteomes" id="UP001589867"/>
    </source>
</evidence>
<organism evidence="1 2">
    <name type="scientific">Phytohabitans kaempferiae</name>
    <dbReference type="NCBI Taxonomy" id="1620943"/>
    <lineage>
        <taxon>Bacteria</taxon>
        <taxon>Bacillati</taxon>
        <taxon>Actinomycetota</taxon>
        <taxon>Actinomycetes</taxon>
        <taxon>Micromonosporales</taxon>
        <taxon>Micromonosporaceae</taxon>
    </lineage>
</organism>
<name>A0ABV6MG72_9ACTN</name>
<comment type="caution">
    <text evidence="1">The sequence shown here is derived from an EMBL/GenBank/DDBJ whole genome shotgun (WGS) entry which is preliminary data.</text>
</comment>
<protein>
    <recommendedName>
        <fullName evidence="3">CARDB domain-containing protein</fullName>
    </recommendedName>
</protein>